<keyword evidence="4" id="KW-1185">Reference proteome</keyword>
<feature type="region of interest" description="Disordered" evidence="1">
    <location>
        <begin position="108"/>
        <end position="127"/>
    </location>
</feature>
<dbReference type="RefSeq" id="XP_066716713.1">
    <property type="nucleotide sequence ID" value="XM_066857444.1"/>
</dbReference>
<dbReference type="PROSITE" id="PS51257">
    <property type="entry name" value="PROKAR_LIPOPROTEIN"/>
    <property type="match status" value="1"/>
</dbReference>
<sequence>MARLTTTLVLFSIACTTLVTATPEPFDQEEENRNSNCDKCAPSVLPDSIERQNTECEARNMPFTFDIEAACGIKLSTSSSVLPSSAAAPTTTSDSRSLSASATVTAATNPSGVVPTGSPASNGASPSLTPNSVAMGRAMWNGAVALVVVSGLLLW</sequence>
<name>A0ABR1VDY1_9PEZI</name>
<dbReference type="GeneID" id="92090507"/>
<dbReference type="EMBL" id="JAQQWL010000006">
    <property type="protein sequence ID" value="KAK8069419.1"/>
    <property type="molecule type" value="Genomic_DNA"/>
</dbReference>
<evidence type="ECO:0000256" key="2">
    <source>
        <dbReference type="SAM" id="SignalP"/>
    </source>
</evidence>
<evidence type="ECO:0000256" key="1">
    <source>
        <dbReference type="SAM" id="MobiDB-lite"/>
    </source>
</evidence>
<reference evidence="3 4" key="1">
    <citation type="submission" date="2023-01" db="EMBL/GenBank/DDBJ databases">
        <title>Analysis of 21 Apiospora genomes using comparative genomics revels a genus with tremendous synthesis potential of carbohydrate active enzymes and secondary metabolites.</title>
        <authorList>
            <person name="Sorensen T."/>
        </authorList>
    </citation>
    <scope>NUCLEOTIDE SEQUENCE [LARGE SCALE GENOMIC DNA]</scope>
    <source>
        <strain evidence="3 4">CBS 135458</strain>
    </source>
</reference>
<keyword evidence="2" id="KW-0732">Signal</keyword>
<feature type="compositionally biased region" description="Polar residues" evidence="1">
    <location>
        <begin position="118"/>
        <end position="127"/>
    </location>
</feature>
<evidence type="ECO:0000313" key="3">
    <source>
        <dbReference type="EMBL" id="KAK8069419.1"/>
    </source>
</evidence>
<dbReference type="Proteomes" id="UP001480595">
    <property type="component" value="Unassembled WGS sequence"/>
</dbReference>
<protein>
    <submittedName>
        <fullName evidence="3">Uncharacterized protein</fullName>
    </submittedName>
</protein>
<feature type="signal peptide" evidence="2">
    <location>
        <begin position="1"/>
        <end position="21"/>
    </location>
</feature>
<proteinExistence type="predicted"/>
<comment type="caution">
    <text evidence="3">The sequence shown here is derived from an EMBL/GenBank/DDBJ whole genome shotgun (WGS) entry which is preliminary data.</text>
</comment>
<accession>A0ABR1VDY1</accession>
<gene>
    <name evidence="3" type="ORF">PG994_006035</name>
</gene>
<feature type="chain" id="PRO_5046576603" evidence="2">
    <location>
        <begin position="22"/>
        <end position="155"/>
    </location>
</feature>
<organism evidence="3 4">
    <name type="scientific">Apiospora phragmitis</name>
    <dbReference type="NCBI Taxonomy" id="2905665"/>
    <lineage>
        <taxon>Eukaryota</taxon>
        <taxon>Fungi</taxon>
        <taxon>Dikarya</taxon>
        <taxon>Ascomycota</taxon>
        <taxon>Pezizomycotina</taxon>
        <taxon>Sordariomycetes</taxon>
        <taxon>Xylariomycetidae</taxon>
        <taxon>Amphisphaeriales</taxon>
        <taxon>Apiosporaceae</taxon>
        <taxon>Apiospora</taxon>
    </lineage>
</organism>
<evidence type="ECO:0000313" key="4">
    <source>
        <dbReference type="Proteomes" id="UP001480595"/>
    </source>
</evidence>